<dbReference type="Gene3D" id="2.40.160.60">
    <property type="entry name" value="Outer membrane protein transport protein (OMPP1/FadL/TodX)"/>
    <property type="match status" value="1"/>
</dbReference>
<dbReference type="GO" id="GO:0015483">
    <property type="term" value="F:long-chain fatty acid transporting porin activity"/>
    <property type="evidence" value="ECO:0007669"/>
    <property type="project" value="TreeGrafter"/>
</dbReference>
<evidence type="ECO:0000256" key="7">
    <source>
        <dbReference type="ARBA" id="ARBA00023237"/>
    </source>
</evidence>
<name>A0A9D2IE81_9BACT</name>
<reference evidence="9" key="2">
    <citation type="submission" date="2021-04" db="EMBL/GenBank/DDBJ databases">
        <authorList>
            <person name="Gilroy R."/>
        </authorList>
    </citation>
    <scope>NUCLEOTIDE SEQUENCE</scope>
    <source>
        <strain evidence="9">CHK169-11906</strain>
    </source>
</reference>
<evidence type="ECO:0000313" key="9">
    <source>
        <dbReference type="EMBL" id="HJA98492.1"/>
    </source>
</evidence>
<dbReference type="PANTHER" id="PTHR35093">
    <property type="entry name" value="OUTER MEMBRANE PROTEIN NMB0088-RELATED"/>
    <property type="match status" value="1"/>
</dbReference>
<evidence type="ECO:0000256" key="4">
    <source>
        <dbReference type="ARBA" id="ARBA00022692"/>
    </source>
</evidence>
<keyword evidence="5 8" id="KW-0732">Signal</keyword>
<comment type="similarity">
    <text evidence="2">Belongs to the OmpP1/FadL family.</text>
</comment>
<comment type="subcellular location">
    <subcellularLocation>
        <location evidence="1">Cell outer membrane</location>
        <topology evidence="1">Multi-pass membrane protein</topology>
    </subcellularLocation>
</comment>
<comment type="caution">
    <text evidence="9">The sequence shown here is derived from an EMBL/GenBank/DDBJ whole genome shotgun (WGS) entry which is preliminary data.</text>
</comment>
<keyword evidence="7" id="KW-0998">Cell outer membrane</keyword>
<feature type="signal peptide" evidence="8">
    <location>
        <begin position="1"/>
        <end position="24"/>
    </location>
</feature>
<evidence type="ECO:0000256" key="1">
    <source>
        <dbReference type="ARBA" id="ARBA00004571"/>
    </source>
</evidence>
<dbReference type="PANTHER" id="PTHR35093:SF8">
    <property type="entry name" value="OUTER MEMBRANE PROTEIN NMB0088-RELATED"/>
    <property type="match status" value="1"/>
</dbReference>
<accession>A0A9D2IE81</accession>
<evidence type="ECO:0008006" key="11">
    <source>
        <dbReference type="Google" id="ProtNLM"/>
    </source>
</evidence>
<feature type="chain" id="PRO_5039151022" description="Long-chain fatty acid transport protein" evidence="8">
    <location>
        <begin position="25"/>
        <end position="448"/>
    </location>
</feature>
<evidence type="ECO:0000256" key="6">
    <source>
        <dbReference type="ARBA" id="ARBA00023136"/>
    </source>
</evidence>
<dbReference type="SUPFAM" id="SSF56935">
    <property type="entry name" value="Porins"/>
    <property type="match status" value="1"/>
</dbReference>
<evidence type="ECO:0000256" key="8">
    <source>
        <dbReference type="SAM" id="SignalP"/>
    </source>
</evidence>
<evidence type="ECO:0000256" key="2">
    <source>
        <dbReference type="ARBA" id="ARBA00008163"/>
    </source>
</evidence>
<organism evidence="9 10">
    <name type="scientific">Candidatus Alistipes avicola</name>
    <dbReference type="NCBI Taxonomy" id="2838432"/>
    <lineage>
        <taxon>Bacteria</taxon>
        <taxon>Pseudomonadati</taxon>
        <taxon>Bacteroidota</taxon>
        <taxon>Bacteroidia</taxon>
        <taxon>Bacteroidales</taxon>
        <taxon>Rikenellaceae</taxon>
        <taxon>Alistipes</taxon>
    </lineage>
</organism>
<evidence type="ECO:0000256" key="3">
    <source>
        <dbReference type="ARBA" id="ARBA00022452"/>
    </source>
</evidence>
<dbReference type="EMBL" id="DWYR01000008">
    <property type="protein sequence ID" value="HJA98492.1"/>
    <property type="molecule type" value="Genomic_DNA"/>
</dbReference>
<proteinExistence type="inferred from homology"/>
<reference evidence="9" key="1">
    <citation type="journal article" date="2021" name="PeerJ">
        <title>Extensive microbial diversity within the chicken gut microbiome revealed by metagenomics and culture.</title>
        <authorList>
            <person name="Gilroy R."/>
            <person name="Ravi A."/>
            <person name="Getino M."/>
            <person name="Pursley I."/>
            <person name="Horton D.L."/>
            <person name="Alikhan N.F."/>
            <person name="Baker D."/>
            <person name="Gharbi K."/>
            <person name="Hall N."/>
            <person name="Watson M."/>
            <person name="Adriaenssens E.M."/>
            <person name="Foster-Nyarko E."/>
            <person name="Jarju S."/>
            <person name="Secka A."/>
            <person name="Antonio M."/>
            <person name="Oren A."/>
            <person name="Chaudhuri R.R."/>
            <person name="La Ragione R."/>
            <person name="Hildebrand F."/>
            <person name="Pallen M.J."/>
        </authorList>
    </citation>
    <scope>NUCLEOTIDE SEQUENCE</scope>
    <source>
        <strain evidence="9">CHK169-11906</strain>
    </source>
</reference>
<keyword evidence="4" id="KW-0812">Transmembrane</keyword>
<protein>
    <recommendedName>
        <fullName evidence="11">Long-chain fatty acid transport protein</fullName>
    </recommendedName>
</protein>
<dbReference type="GO" id="GO:0009279">
    <property type="term" value="C:cell outer membrane"/>
    <property type="evidence" value="ECO:0007669"/>
    <property type="project" value="UniProtKB-SubCell"/>
</dbReference>
<dbReference type="Proteomes" id="UP000824259">
    <property type="component" value="Unassembled WGS sequence"/>
</dbReference>
<dbReference type="InterPro" id="IPR005017">
    <property type="entry name" value="OMPP1/FadL/TodX"/>
</dbReference>
<keyword evidence="6" id="KW-0472">Membrane</keyword>
<keyword evidence="3" id="KW-1134">Transmembrane beta strand</keyword>
<sequence length="448" mass="49526">MQVKRAVVKLGLVLAMIIPCAAWGQSSSTNAFSPYSMYGLGELQTPGTLRTRSMGGVGIGMRSTSSINLLNPASYSVVRPKSFVFDFGVEGQCFYNAQKYGGQTLKTSNYTFNFHDIAFQMPLARRVGLGFSLTPYSSVGYRMKHEETSDDIWGNIGRVQYQWEGDGDVTEVKLGVGWEIIPGLSIGAALQYYWGDIDRTYKTAILENIVGGDQIASASGVENYSISRLKGQFGLQWSPIYNRRRILTIGATYDIGGNLNPKVTKSVTTGDVITSVAKGDTVRLDLKLPRQIAVGIYYTTPKIAVGADYVYQNWRGSNSRIVERAAGGFDVAYRNTSTFKVGVEYTPNRGDIRSVLKRWSYRAGVRYGTFNQTFGGLNVNEYAVTLGVGIPLRIMGSSAIDLGVELGQRGSFDRINEQIGLVKQTYFKFSIGITMFGEDYWFVRPKYD</sequence>
<dbReference type="AlphaFoldDB" id="A0A9D2IE81"/>
<evidence type="ECO:0000256" key="5">
    <source>
        <dbReference type="ARBA" id="ARBA00022729"/>
    </source>
</evidence>
<gene>
    <name evidence="9" type="ORF">H9779_02685</name>
</gene>
<evidence type="ECO:0000313" key="10">
    <source>
        <dbReference type="Proteomes" id="UP000824259"/>
    </source>
</evidence>